<proteinExistence type="inferred from homology"/>
<comment type="caution">
    <text evidence="5">The sequence shown here is derived from an EMBL/GenBank/DDBJ whole genome shotgun (WGS) entry which is preliminary data.</text>
</comment>
<dbReference type="GO" id="GO:0006167">
    <property type="term" value="P:AMP biosynthetic process"/>
    <property type="evidence" value="ECO:0007669"/>
    <property type="project" value="TreeGrafter"/>
</dbReference>
<name>A0A511JD48_9CELL</name>
<feature type="domain" description="Nudix hydrolase" evidence="4">
    <location>
        <begin position="1"/>
        <end position="151"/>
    </location>
</feature>
<accession>A0A511JD48</accession>
<dbReference type="SUPFAM" id="SSF55811">
    <property type="entry name" value="Nudix"/>
    <property type="match status" value="1"/>
</dbReference>
<keyword evidence="6" id="KW-1185">Reference proteome</keyword>
<dbReference type="PANTHER" id="PTHR21340">
    <property type="entry name" value="DIADENOSINE 5,5-P1,P4-TETRAPHOSPHATE PYROPHOSPHOHYDROLASE MUTT"/>
    <property type="match status" value="1"/>
</dbReference>
<protein>
    <submittedName>
        <fullName evidence="5">DNA mismatch repair protein MutT</fullName>
    </submittedName>
</protein>
<dbReference type="EMBL" id="BJWG01000012">
    <property type="protein sequence ID" value="GEL95921.1"/>
    <property type="molecule type" value="Genomic_DNA"/>
</dbReference>
<dbReference type="InterPro" id="IPR020476">
    <property type="entry name" value="Nudix_hydrolase"/>
</dbReference>
<evidence type="ECO:0000256" key="1">
    <source>
        <dbReference type="ARBA" id="ARBA00005582"/>
    </source>
</evidence>
<evidence type="ECO:0000256" key="2">
    <source>
        <dbReference type="ARBA" id="ARBA00022801"/>
    </source>
</evidence>
<dbReference type="InterPro" id="IPR020084">
    <property type="entry name" value="NUDIX_hydrolase_CS"/>
</dbReference>
<dbReference type="AlphaFoldDB" id="A0A511JD48"/>
<dbReference type="InterPro" id="IPR015797">
    <property type="entry name" value="NUDIX_hydrolase-like_dom_sf"/>
</dbReference>
<dbReference type="Pfam" id="PF00293">
    <property type="entry name" value="NUDIX"/>
    <property type="match status" value="1"/>
</dbReference>
<comment type="similarity">
    <text evidence="1 3">Belongs to the Nudix hydrolase family.</text>
</comment>
<dbReference type="CDD" id="cd04662">
    <property type="entry name" value="NUDIX_Hydrolase"/>
    <property type="match status" value="1"/>
</dbReference>
<dbReference type="PRINTS" id="PR00502">
    <property type="entry name" value="NUDIXFAMILY"/>
</dbReference>
<dbReference type="InterPro" id="IPR051325">
    <property type="entry name" value="Nudix_hydrolase_domain"/>
</dbReference>
<dbReference type="Gene3D" id="3.90.79.10">
    <property type="entry name" value="Nucleoside Triphosphate Pyrophosphohydrolase"/>
    <property type="match status" value="1"/>
</dbReference>
<dbReference type="InterPro" id="IPR000086">
    <property type="entry name" value="NUDIX_hydrolase_dom"/>
</dbReference>
<dbReference type="Proteomes" id="UP000321720">
    <property type="component" value="Unassembled WGS sequence"/>
</dbReference>
<sequence length="163" mass="17054">MGAVSAGLLLHRAGVAGPEVLLVHMGGPFWARRDRAWSIPKGLVEAGEDPHAAALREFAEELGVAAPAGVDVPLGEVRQSGGKVAVAWARAADLDVGDGVLHGSTAVIEWPPRSGRSIEVLEVDRAAWFTVDEARPLVVAAQTELLDRLVTHVTSAGGQPDLH</sequence>
<evidence type="ECO:0000256" key="3">
    <source>
        <dbReference type="RuleBase" id="RU003476"/>
    </source>
</evidence>
<dbReference type="PANTHER" id="PTHR21340:SF7">
    <property type="entry name" value="NUDIX HYDROLASE DOMAIN-CONTAINING PROTEIN"/>
    <property type="match status" value="1"/>
</dbReference>
<reference evidence="5 6" key="1">
    <citation type="submission" date="2019-07" db="EMBL/GenBank/DDBJ databases">
        <title>Whole genome shotgun sequence of Cellulomonas composti NBRC 100758.</title>
        <authorList>
            <person name="Hosoyama A."/>
            <person name="Uohara A."/>
            <person name="Ohji S."/>
            <person name="Ichikawa N."/>
        </authorList>
    </citation>
    <scope>NUCLEOTIDE SEQUENCE [LARGE SCALE GENOMIC DNA]</scope>
    <source>
        <strain evidence="5 6">NBRC 100758</strain>
    </source>
</reference>
<dbReference type="GO" id="GO:0004081">
    <property type="term" value="F:bis(5'-nucleosyl)-tetraphosphatase (asymmetrical) activity"/>
    <property type="evidence" value="ECO:0007669"/>
    <property type="project" value="TreeGrafter"/>
</dbReference>
<evidence type="ECO:0000313" key="6">
    <source>
        <dbReference type="Proteomes" id="UP000321720"/>
    </source>
</evidence>
<dbReference type="PROSITE" id="PS51462">
    <property type="entry name" value="NUDIX"/>
    <property type="match status" value="1"/>
</dbReference>
<organism evidence="5 6">
    <name type="scientific">Cellulomonas composti</name>
    <dbReference type="NCBI Taxonomy" id="266130"/>
    <lineage>
        <taxon>Bacteria</taxon>
        <taxon>Bacillati</taxon>
        <taxon>Actinomycetota</taxon>
        <taxon>Actinomycetes</taxon>
        <taxon>Micrococcales</taxon>
        <taxon>Cellulomonadaceae</taxon>
        <taxon>Cellulomonas</taxon>
    </lineage>
</organism>
<evidence type="ECO:0000313" key="5">
    <source>
        <dbReference type="EMBL" id="GEL95921.1"/>
    </source>
</evidence>
<gene>
    <name evidence="5" type="ORF">CCO02nite_25790</name>
</gene>
<dbReference type="PROSITE" id="PS00893">
    <property type="entry name" value="NUDIX_BOX"/>
    <property type="match status" value="1"/>
</dbReference>
<dbReference type="GO" id="GO:0006754">
    <property type="term" value="P:ATP biosynthetic process"/>
    <property type="evidence" value="ECO:0007669"/>
    <property type="project" value="TreeGrafter"/>
</dbReference>
<dbReference type="OrthoDB" id="954553at2"/>
<keyword evidence="2 3" id="KW-0378">Hydrolase</keyword>
<evidence type="ECO:0000259" key="4">
    <source>
        <dbReference type="PROSITE" id="PS51462"/>
    </source>
</evidence>